<proteinExistence type="predicted"/>
<evidence type="ECO:0000313" key="3">
    <source>
        <dbReference type="Proteomes" id="UP000190027"/>
    </source>
</evidence>
<keyword evidence="3" id="KW-1185">Reference proteome</keyword>
<dbReference type="Pfam" id="PF10688">
    <property type="entry name" value="Imp-YgjV"/>
    <property type="match status" value="1"/>
</dbReference>
<feature type="transmembrane region" description="Helical" evidence="1">
    <location>
        <begin position="31"/>
        <end position="59"/>
    </location>
</feature>
<gene>
    <name evidence="2" type="ORF">SAMN02745704_00417</name>
</gene>
<dbReference type="EMBL" id="FUYC01000001">
    <property type="protein sequence ID" value="SKA72505.1"/>
    <property type="molecule type" value="Genomic_DNA"/>
</dbReference>
<dbReference type="InterPro" id="IPR026267">
    <property type="entry name" value="YgjV"/>
</dbReference>
<dbReference type="Proteomes" id="UP000190027">
    <property type="component" value="Unassembled WGS sequence"/>
</dbReference>
<dbReference type="STRING" id="1121449.SAMN02745704_00417"/>
<accession>A0A1T4W643</accession>
<keyword evidence="1" id="KW-0472">Membrane</keyword>
<feature type="transmembrane region" description="Helical" evidence="1">
    <location>
        <begin position="6"/>
        <end position="24"/>
    </location>
</feature>
<keyword evidence="1" id="KW-0812">Transmembrane</keyword>
<dbReference type="AlphaFoldDB" id="A0A1T4W643"/>
<dbReference type="InterPro" id="IPR019629">
    <property type="entry name" value="Uncharacterised_HI1736/YgjV"/>
</dbReference>
<dbReference type="RefSeq" id="WP_078715983.1">
    <property type="nucleotide sequence ID" value="NZ_FUYC01000001.1"/>
</dbReference>
<organism evidence="2 3">
    <name type="scientific">Paucidesulfovibrio gracilis DSM 16080</name>
    <dbReference type="NCBI Taxonomy" id="1121449"/>
    <lineage>
        <taxon>Bacteria</taxon>
        <taxon>Pseudomonadati</taxon>
        <taxon>Thermodesulfobacteriota</taxon>
        <taxon>Desulfovibrionia</taxon>
        <taxon>Desulfovibrionales</taxon>
        <taxon>Desulfovibrionaceae</taxon>
        <taxon>Paucidesulfovibrio</taxon>
    </lineage>
</organism>
<sequence>MSLYTLSQILVCLAIISDAISFQFKRRNRILICLFVSVTLTAIHFFMLGHSTAGLLMMLSAIRYLVGLFRNSKRTMEVFLVLTLAATALTYEGMLSLMSCAGSLLHTTAVFCNTDKKLRLVMMAGTVVWIVHNVLAGSPGAVLLESLFLCSNLAGYYRYYIRRKHPLEQS</sequence>
<keyword evidence="1" id="KW-1133">Transmembrane helix</keyword>
<name>A0A1T4W643_9BACT</name>
<feature type="transmembrane region" description="Helical" evidence="1">
    <location>
        <begin position="79"/>
        <end position="106"/>
    </location>
</feature>
<protein>
    <submittedName>
        <fullName evidence="2">Inner membrane protein</fullName>
    </submittedName>
</protein>
<dbReference type="OrthoDB" id="7356190at2"/>
<reference evidence="2 3" key="1">
    <citation type="submission" date="2017-02" db="EMBL/GenBank/DDBJ databases">
        <authorList>
            <person name="Peterson S.W."/>
        </authorList>
    </citation>
    <scope>NUCLEOTIDE SEQUENCE [LARGE SCALE GENOMIC DNA]</scope>
    <source>
        <strain evidence="2 3">DSM 16080</strain>
    </source>
</reference>
<dbReference type="PIRSF" id="PIRSF011443">
    <property type="entry name" value="YgjV"/>
    <property type="match status" value="1"/>
</dbReference>
<evidence type="ECO:0000256" key="1">
    <source>
        <dbReference type="SAM" id="Phobius"/>
    </source>
</evidence>
<evidence type="ECO:0000313" key="2">
    <source>
        <dbReference type="EMBL" id="SKA72505.1"/>
    </source>
</evidence>